<sequence length="237" mass="26341">MVLDIAGCVEYTNGMPHPTNDVWEVLSTARSIRRFTDEPVDEQTLERCLQAASWAPNGANAQLWRFIVLDGPRQRAAVAEAARIALASIESIYGMARPADGDDSRAARNNRATYELHDRAGEFTSVLFAAFQNEFSSEFLQGGSIYPAMQNFYLAARAQGLGACITSWASYGGERVLRDAVGIPDEWFLAGHIVVGWPRGRHGPVRRRPLSDVVFRNRWDPERADITYGRGARPRGK</sequence>
<protein>
    <submittedName>
        <fullName evidence="2">Nitroreductase</fullName>
    </submittedName>
</protein>
<name>A0A6S6PD78_9MYCO</name>
<dbReference type="GO" id="GO:0016491">
    <property type="term" value="F:oxidoreductase activity"/>
    <property type="evidence" value="ECO:0007669"/>
    <property type="project" value="InterPro"/>
</dbReference>
<reference evidence="2 3" key="1">
    <citation type="submission" date="2020-07" db="EMBL/GenBank/DDBJ databases">
        <title>Complete genome sequence of Mycolicibacterium litorale like strain isolated from cardiac implantable electronic device infection.</title>
        <authorList>
            <person name="Fukano H."/>
            <person name="Miyama H."/>
            <person name="Hoshino Y."/>
        </authorList>
    </citation>
    <scope>NUCLEOTIDE SEQUENCE [LARGE SCALE GENOMIC DNA]</scope>
    <source>
        <strain evidence="2 3">NIIDNTM18</strain>
    </source>
</reference>
<dbReference type="PANTHER" id="PTHR23026">
    <property type="entry name" value="NADPH NITROREDUCTASE"/>
    <property type="match status" value="1"/>
</dbReference>
<organism evidence="2 3">
    <name type="scientific">Mycolicibacterium litorale</name>
    <dbReference type="NCBI Taxonomy" id="758802"/>
    <lineage>
        <taxon>Bacteria</taxon>
        <taxon>Bacillati</taxon>
        <taxon>Actinomycetota</taxon>
        <taxon>Actinomycetes</taxon>
        <taxon>Mycobacteriales</taxon>
        <taxon>Mycobacteriaceae</taxon>
        <taxon>Mycolicibacterium</taxon>
    </lineage>
</organism>
<dbReference type="InterPro" id="IPR000415">
    <property type="entry name" value="Nitroreductase-like"/>
</dbReference>
<dbReference type="CDD" id="cd02062">
    <property type="entry name" value="Nitro_FMN_reductase"/>
    <property type="match status" value="1"/>
</dbReference>
<evidence type="ECO:0000313" key="2">
    <source>
        <dbReference type="EMBL" id="BCI55671.1"/>
    </source>
</evidence>
<dbReference type="SUPFAM" id="SSF55469">
    <property type="entry name" value="FMN-dependent nitroreductase-like"/>
    <property type="match status" value="1"/>
</dbReference>
<proteinExistence type="predicted"/>
<evidence type="ECO:0000259" key="1">
    <source>
        <dbReference type="Pfam" id="PF00881"/>
    </source>
</evidence>
<dbReference type="Pfam" id="PF00881">
    <property type="entry name" value="Nitroreductase"/>
    <property type="match status" value="1"/>
</dbReference>
<dbReference type="Gene3D" id="3.40.109.10">
    <property type="entry name" value="NADH Oxidase"/>
    <property type="match status" value="1"/>
</dbReference>
<feature type="domain" description="Nitroreductase" evidence="1">
    <location>
        <begin position="29"/>
        <end position="197"/>
    </location>
</feature>
<evidence type="ECO:0000313" key="3">
    <source>
        <dbReference type="Proteomes" id="UP000515734"/>
    </source>
</evidence>
<accession>A0A6S6PD78</accession>
<dbReference type="PANTHER" id="PTHR23026:SF123">
    <property type="entry name" value="NAD(P)H NITROREDUCTASE RV3131-RELATED"/>
    <property type="match status" value="1"/>
</dbReference>
<gene>
    <name evidence="2" type="ORF">NIIDNTM18_49490</name>
</gene>
<dbReference type="InterPro" id="IPR050627">
    <property type="entry name" value="Nitroreductase/BluB"/>
</dbReference>
<dbReference type="AlphaFoldDB" id="A0A6S6PD78"/>
<dbReference type="Proteomes" id="UP000515734">
    <property type="component" value="Chromosome"/>
</dbReference>
<dbReference type="InterPro" id="IPR029479">
    <property type="entry name" value="Nitroreductase"/>
</dbReference>
<dbReference type="EMBL" id="AP023287">
    <property type="protein sequence ID" value="BCI55671.1"/>
    <property type="molecule type" value="Genomic_DNA"/>
</dbReference>